<sequence length="64" mass="7318">MVIDFHHLMKTVKSGIRMSLSWDVSGFTLYQVACAIEITAWPNLGRGHLKLVSNDPFSFWPRPN</sequence>
<proteinExistence type="predicted"/>
<name>A0A077PCA5_XENBV</name>
<dbReference type="Proteomes" id="UP000028500">
    <property type="component" value="Unassembled WGS sequence"/>
</dbReference>
<dbReference type="AlphaFoldDB" id="A0A077PCA5"/>
<protein>
    <submittedName>
        <fullName evidence="1">Uncharacterized protein</fullName>
    </submittedName>
</protein>
<dbReference type="EMBL" id="CBSY010000023">
    <property type="protein sequence ID" value="CDH18357.1"/>
    <property type="molecule type" value="Genomic_DNA"/>
</dbReference>
<keyword evidence="2" id="KW-1185">Reference proteome</keyword>
<evidence type="ECO:0000313" key="1">
    <source>
        <dbReference type="EMBL" id="CDH18357.1"/>
    </source>
</evidence>
<dbReference type="HOGENOM" id="CLU_3013281_0_0_6"/>
<comment type="caution">
    <text evidence="1">The sequence shown here is derived from an EMBL/GenBank/DDBJ whole genome shotgun (WGS) entry which is preliminary data.</text>
</comment>
<reference evidence="1" key="1">
    <citation type="submission" date="2013-07" db="EMBL/GenBank/DDBJ databases">
        <title>Sub-species coevolution in mutualistic symbiosis.</title>
        <authorList>
            <person name="Murfin K."/>
            <person name="Klassen J."/>
            <person name="Lee M."/>
            <person name="Forst S."/>
            <person name="Stock P."/>
            <person name="Goodrich-Blair H."/>
        </authorList>
    </citation>
    <scope>NUCLEOTIDE SEQUENCE [LARGE SCALE GENOMIC DNA]</scope>
    <source>
        <strain evidence="1">Kraussei Quebec</strain>
    </source>
</reference>
<organism evidence="1 2">
    <name type="scientific">Xenorhabdus bovienii str. kraussei Quebec</name>
    <dbReference type="NCBI Taxonomy" id="1398203"/>
    <lineage>
        <taxon>Bacteria</taxon>
        <taxon>Pseudomonadati</taxon>
        <taxon>Pseudomonadota</taxon>
        <taxon>Gammaproteobacteria</taxon>
        <taxon>Enterobacterales</taxon>
        <taxon>Morganellaceae</taxon>
        <taxon>Xenorhabdus</taxon>
    </lineage>
</organism>
<evidence type="ECO:0000313" key="2">
    <source>
        <dbReference type="Proteomes" id="UP000028500"/>
    </source>
</evidence>
<gene>
    <name evidence="1" type="ORF">XBKQ1_1190002</name>
</gene>
<accession>A0A077PCA5</accession>